<evidence type="ECO:0000256" key="5">
    <source>
        <dbReference type="ARBA" id="ARBA00022801"/>
    </source>
</evidence>
<keyword evidence="6 13" id="KW-0347">Helicase</keyword>
<dbReference type="GO" id="GO:0005829">
    <property type="term" value="C:cytosol"/>
    <property type="evidence" value="ECO:0007669"/>
    <property type="project" value="TreeGrafter"/>
</dbReference>
<dbReference type="Gene3D" id="3.40.50.300">
    <property type="entry name" value="P-loop containing nucleotide triphosphate hydrolases"/>
    <property type="match status" value="1"/>
</dbReference>
<dbReference type="Proteomes" id="UP000265750">
    <property type="component" value="Unassembled WGS sequence"/>
</dbReference>
<dbReference type="Gene3D" id="1.10.860.10">
    <property type="entry name" value="DNAb Helicase, Chain A"/>
    <property type="match status" value="1"/>
</dbReference>
<gene>
    <name evidence="13" type="ORF">D3218_01680</name>
</gene>
<dbReference type="InterPro" id="IPR027417">
    <property type="entry name" value="P-loop_NTPase"/>
</dbReference>
<sequence length="477" mass="52075">MSVDPNGEGFIPELEQSLLGALLLGQGLARVRPIVRAEHFVEPIHQDIFGAICDAHERSGSHGVPLVAKLIPERVHMALKLRTDMNVLGYLSRMAADTVHGGSLIEKAAKAVVEQWARLNVAVHCEQIAIAARDPAADPSILGRQIGSAVEGVLSDVRGSGVRRSRFSIGQAAEAAIASARAAKEQGHGLTGLSWGLTDVNRLTGGMQRKDLILVGARPSMGKTSLLISSALATARAGHGIGILSMEMDAEKLTARALSDLSFNGHVQVPYASIIRGQLDDGQFAAVEEMGRRLDQLPIAIDEASGTTFDIRVKIETMMEQFERAGWPRLECLMVDHLGFVQPSAHYRGNRNNEVGEITRALKGYAKEYGLAIVLLSQLSRQLTQRDDKRPQLSDLRDSGNIEQDADVVVFLHREAYYLDRERATGDRETERVEKLAACQHQLEFIIAKQRNGPVTTVDLFCDMAFSAVRNGDRRSL</sequence>
<dbReference type="InterPro" id="IPR036185">
    <property type="entry name" value="DNA_heli_DnaB-like_N_sf"/>
</dbReference>
<dbReference type="InterPro" id="IPR007693">
    <property type="entry name" value="DNA_helicase_DnaB-like_N"/>
</dbReference>
<dbReference type="OrthoDB" id="9773982at2"/>
<keyword evidence="14" id="KW-1185">Reference proteome</keyword>
<dbReference type="GO" id="GO:0006269">
    <property type="term" value="P:DNA replication, synthesis of primer"/>
    <property type="evidence" value="ECO:0007669"/>
    <property type="project" value="UniProtKB-KW"/>
</dbReference>
<keyword evidence="7" id="KW-0067">ATP-binding</keyword>
<organism evidence="13 14">
    <name type="scientific">Aureimonas flava</name>
    <dbReference type="NCBI Taxonomy" id="2320271"/>
    <lineage>
        <taxon>Bacteria</taxon>
        <taxon>Pseudomonadati</taxon>
        <taxon>Pseudomonadota</taxon>
        <taxon>Alphaproteobacteria</taxon>
        <taxon>Hyphomicrobiales</taxon>
        <taxon>Aurantimonadaceae</taxon>
        <taxon>Aureimonas</taxon>
    </lineage>
</organism>
<dbReference type="GO" id="GO:1990077">
    <property type="term" value="C:primosome complex"/>
    <property type="evidence" value="ECO:0007669"/>
    <property type="project" value="UniProtKB-KW"/>
</dbReference>
<evidence type="ECO:0000256" key="2">
    <source>
        <dbReference type="ARBA" id="ARBA00022515"/>
    </source>
</evidence>
<keyword evidence="2" id="KW-0639">Primosome</keyword>
<reference evidence="14" key="1">
    <citation type="submission" date="2018-09" db="EMBL/GenBank/DDBJ databases">
        <authorList>
            <person name="Tuo L."/>
        </authorList>
    </citation>
    <scope>NUCLEOTIDE SEQUENCE [LARGE SCALE GENOMIC DNA]</scope>
    <source>
        <strain evidence="14">M2BS4Y-1</strain>
    </source>
</reference>
<dbReference type="EMBL" id="QYRN01000001">
    <property type="protein sequence ID" value="RIY03495.1"/>
    <property type="molecule type" value="Genomic_DNA"/>
</dbReference>
<keyword evidence="8" id="KW-0238">DNA-binding</keyword>
<evidence type="ECO:0000313" key="13">
    <source>
        <dbReference type="EMBL" id="RIY03495.1"/>
    </source>
</evidence>
<accession>A0A3A1WS19</accession>
<evidence type="ECO:0000256" key="7">
    <source>
        <dbReference type="ARBA" id="ARBA00022840"/>
    </source>
</evidence>
<keyword evidence="5" id="KW-0378">Hydrolase</keyword>
<dbReference type="RefSeq" id="WP_119538153.1">
    <property type="nucleotide sequence ID" value="NZ_QYRN01000001.1"/>
</dbReference>
<comment type="caution">
    <text evidence="13">The sequence shown here is derived from an EMBL/GenBank/DDBJ whole genome shotgun (WGS) entry which is preliminary data.</text>
</comment>
<dbReference type="AlphaFoldDB" id="A0A3A1WS19"/>
<dbReference type="Pfam" id="PF00772">
    <property type="entry name" value="DnaB"/>
    <property type="match status" value="1"/>
</dbReference>
<dbReference type="SUPFAM" id="SSF52540">
    <property type="entry name" value="P-loop containing nucleoside triphosphate hydrolases"/>
    <property type="match status" value="1"/>
</dbReference>
<dbReference type="GO" id="GO:0016787">
    <property type="term" value="F:hydrolase activity"/>
    <property type="evidence" value="ECO:0007669"/>
    <property type="project" value="UniProtKB-KW"/>
</dbReference>
<evidence type="ECO:0000256" key="4">
    <source>
        <dbReference type="ARBA" id="ARBA00022741"/>
    </source>
</evidence>
<keyword evidence="3" id="KW-0235">DNA replication</keyword>
<dbReference type="PROSITE" id="PS51199">
    <property type="entry name" value="SF4_HELICASE"/>
    <property type="match status" value="1"/>
</dbReference>
<dbReference type="PANTHER" id="PTHR30153">
    <property type="entry name" value="REPLICATIVE DNA HELICASE DNAB"/>
    <property type="match status" value="1"/>
</dbReference>
<dbReference type="GO" id="GO:0003677">
    <property type="term" value="F:DNA binding"/>
    <property type="evidence" value="ECO:0007669"/>
    <property type="project" value="UniProtKB-KW"/>
</dbReference>
<dbReference type="InterPro" id="IPR007694">
    <property type="entry name" value="DNA_helicase_DnaB-like_C"/>
</dbReference>
<comment type="similarity">
    <text evidence="1">Belongs to the helicase family. DnaB subfamily.</text>
</comment>
<dbReference type="GO" id="GO:0005524">
    <property type="term" value="F:ATP binding"/>
    <property type="evidence" value="ECO:0007669"/>
    <property type="project" value="UniProtKB-KW"/>
</dbReference>
<name>A0A3A1WS19_9HYPH</name>
<evidence type="ECO:0000256" key="10">
    <source>
        <dbReference type="ARBA" id="ARBA00044969"/>
    </source>
</evidence>
<evidence type="ECO:0000256" key="1">
    <source>
        <dbReference type="ARBA" id="ARBA00008428"/>
    </source>
</evidence>
<evidence type="ECO:0000256" key="6">
    <source>
        <dbReference type="ARBA" id="ARBA00022806"/>
    </source>
</evidence>
<evidence type="ECO:0000313" key="14">
    <source>
        <dbReference type="Proteomes" id="UP000265750"/>
    </source>
</evidence>
<dbReference type="InterPro" id="IPR016136">
    <property type="entry name" value="DNA_helicase_N/primase_C"/>
</dbReference>
<dbReference type="EC" id="5.6.2.3" evidence="10"/>
<dbReference type="GO" id="GO:0043139">
    <property type="term" value="F:5'-3' DNA helicase activity"/>
    <property type="evidence" value="ECO:0007669"/>
    <property type="project" value="UniProtKB-EC"/>
</dbReference>
<dbReference type="SUPFAM" id="SSF48024">
    <property type="entry name" value="N-terminal domain of DnaB helicase"/>
    <property type="match status" value="1"/>
</dbReference>
<evidence type="ECO:0000256" key="3">
    <source>
        <dbReference type="ARBA" id="ARBA00022705"/>
    </source>
</evidence>
<proteinExistence type="inferred from homology"/>
<evidence type="ECO:0000256" key="8">
    <source>
        <dbReference type="ARBA" id="ARBA00023125"/>
    </source>
</evidence>
<keyword evidence="9" id="KW-0413">Isomerase</keyword>
<evidence type="ECO:0000256" key="11">
    <source>
        <dbReference type="ARBA" id="ARBA00048954"/>
    </source>
</evidence>
<feature type="domain" description="SF4 helicase" evidence="12">
    <location>
        <begin position="186"/>
        <end position="476"/>
    </location>
</feature>
<dbReference type="PANTHER" id="PTHR30153:SF2">
    <property type="entry name" value="REPLICATIVE DNA HELICASE"/>
    <property type="match status" value="1"/>
</dbReference>
<evidence type="ECO:0000259" key="12">
    <source>
        <dbReference type="PROSITE" id="PS51199"/>
    </source>
</evidence>
<dbReference type="Pfam" id="PF03796">
    <property type="entry name" value="DnaB_C"/>
    <property type="match status" value="1"/>
</dbReference>
<protein>
    <recommendedName>
        <fullName evidence="10">DNA 5'-3' helicase</fullName>
        <ecNumber evidence="10">5.6.2.3</ecNumber>
    </recommendedName>
</protein>
<keyword evidence="4" id="KW-0547">Nucleotide-binding</keyword>
<comment type="catalytic activity">
    <reaction evidence="11">
        <text>ATP + H2O = ADP + phosphate + H(+)</text>
        <dbReference type="Rhea" id="RHEA:13065"/>
        <dbReference type="ChEBI" id="CHEBI:15377"/>
        <dbReference type="ChEBI" id="CHEBI:15378"/>
        <dbReference type="ChEBI" id="CHEBI:30616"/>
        <dbReference type="ChEBI" id="CHEBI:43474"/>
        <dbReference type="ChEBI" id="CHEBI:456216"/>
        <dbReference type="EC" id="5.6.2.3"/>
    </reaction>
</comment>
<evidence type="ECO:0000256" key="9">
    <source>
        <dbReference type="ARBA" id="ARBA00023235"/>
    </source>
</evidence>